<feature type="transmembrane region" description="Helical" evidence="7">
    <location>
        <begin position="168"/>
        <end position="191"/>
    </location>
</feature>
<dbReference type="Gene3D" id="1.20.1250.20">
    <property type="entry name" value="MFS general substrate transporter like domains"/>
    <property type="match status" value="2"/>
</dbReference>
<dbReference type="InterPro" id="IPR036259">
    <property type="entry name" value="MFS_trans_sf"/>
</dbReference>
<evidence type="ECO:0000256" key="3">
    <source>
        <dbReference type="ARBA" id="ARBA00022475"/>
    </source>
</evidence>
<feature type="domain" description="Major facilitator superfamily (MFS) profile" evidence="8">
    <location>
        <begin position="26"/>
        <end position="436"/>
    </location>
</feature>
<sequence>MVLGRDEADTVLQAQTSQKTTQVRRAAFASAIGTTIEWYDFFLYNTAAALIFPQLFFPASSSYAGAMQSFATYAVGFAARPVGAAIFGYWGDRIGRKTTLVVTLLMMGIASGVVGVLPGAATIGIAAPLILVTLRLIQGIAIGGEWSGSVLLAMEWGDQRKRGLLGSFAQIGVPVGLVLGTGGMTLLSALLPEEAFDSWGWRLPFLASLLLVAVGLVIRLRILETPMFAKVVAQQRTSRSPVADAVKHHWREILLSAGLRFSEQMPFYLYTSYVLVYVVAEHGYSKTFVLNAVLLGAAVELALILWFSQLSDRIGRKRVYLTGAVLTGLLAFPYFAVLKNGGEVLIFVAVVVSMIPHAMQYGPQAALIGESFPTHLRYGGAGLGYQLASVFAGGPAPLLATWLLHTTGTPYSISAYVVLSAVVTIVCVALLKDRSRADITDDAVYRR</sequence>
<evidence type="ECO:0000256" key="5">
    <source>
        <dbReference type="ARBA" id="ARBA00022989"/>
    </source>
</evidence>
<keyword evidence="4 7" id="KW-0812">Transmembrane</keyword>
<evidence type="ECO:0000259" key="8">
    <source>
        <dbReference type="PROSITE" id="PS50850"/>
    </source>
</evidence>
<dbReference type="AlphaFoldDB" id="A0A3N2H7P5"/>
<dbReference type="PANTHER" id="PTHR43045:SF1">
    <property type="entry name" value="SHIKIMATE TRANSPORTER"/>
    <property type="match status" value="1"/>
</dbReference>
<dbReference type="RefSeq" id="WP_027929778.1">
    <property type="nucleotide sequence ID" value="NZ_CBDRBK010000004.1"/>
</dbReference>
<gene>
    <name evidence="9" type="ORF">EDD35_7414</name>
</gene>
<keyword evidence="3" id="KW-1003">Cell membrane</keyword>
<dbReference type="PROSITE" id="PS00217">
    <property type="entry name" value="SUGAR_TRANSPORT_2"/>
    <property type="match status" value="1"/>
</dbReference>
<feature type="transmembrane region" description="Helical" evidence="7">
    <location>
        <begin position="411"/>
        <end position="431"/>
    </location>
</feature>
<protein>
    <submittedName>
        <fullName evidence="9">Metabolite-proton symporter</fullName>
    </submittedName>
</protein>
<feature type="transmembrane region" description="Helical" evidence="7">
    <location>
        <begin position="136"/>
        <end position="156"/>
    </location>
</feature>
<keyword evidence="2" id="KW-0813">Transport</keyword>
<organism evidence="9 10">
    <name type="scientific">Amycolatopsis thermoflava</name>
    <dbReference type="NCBI Taxonomy" id="84480"/>
    <lineage>
        <taxon>Bacteria</taxon>
        <taxon>Bacillati</taxon>
        <taxon>Actinomycetota</taxon>
        <taxon>Actinomycetes</taxon>
        <taxon>Pseudonocardiales</taxon>
        <taxon>Pseudonocardiaceae</taxon>
        <taxon>Amycolatopsis</taxon>
        <taxon>Amycolatopsis methanolica group</taxon>
    </lineage>
</organism>
<feature type="transmembrane region" description="Helical" evidence="7">
    <location>
        <begin position="70"/>
        <end position="90"/>
    </location>
</feature>
<proteinExistence type="predicted"/>
<feature type="transmembrane region" description="Helical" evidence="7">
    <location>
        <begin position="203"/>
        <end position="220"/>
    </location>
</feature>
<dbReference type="PANTHER" id="PTHR43045">
    <property type="entry name" value="SHIKIMATE TRANSPORTER"/>
    <property type="match status" value="1"/>
</dbReference>
<name>A0A3N2H7P5_9PSEU</name>
<evidence type="ECO:0000256" key="4">
    <source>
        <dbReference type="ARBA" id="ARBA00022692"/>
    </source>
</evidence>
<dbReference type="SUPFAM" id="SSF103473">
    <property type="entry name" value="MFS general substrate transporter"/>
    <property type="match status" value="1"/>
</dbReference>
<dbReference type="Pfam" id="PF07690">
    <property type="entry name" value="MFS_1"/>
    <property type="match status" value="1"/>
</dbReference>
<keyword evidence="10" id="KW-1185">Reference proteome</keyword>
<comment type="caution">
    <text evidence="9">The sequence shown here is derived from an EMBL/GenBank/DDBJ whole genome shotgun (WGS) entry which is preliminary data.</text>
</comment>
<comment type="subcellular location">
    <subcellularLocation>
        <location evidence="1">Cell membrane</location>
        <topology evidence="1">Multi-pass membrane protein</topology>
    </subcellularLocation>
</comment>
<dbReference type="CDD" id="cd17369">
    <property type="entry name" value="MFS_ShiA_like"/>
    <property type="match status" value="1"/>
</dbReference>
<dbReference type="GeneID" id="301848642"/>
<feature type="transmembrane region" description="Helical" evidence="7">
    <location>
        <begin position="290"/>
        <end position="307"/>
    </location>
</feature>
<dbReference type="GO" id="GO:0005886">
    <property type="term" value="C:plasma membrane"/>
    <property type="evidence" value="ECO:0007669"/>
    <property type="project" value="UniProtKB-SubCell"/>
</dbReference>
<feature type="transmembrane region" description="Helical" evidence="7">
    <location>
        <begin position="42"/>
        <end position="64"/>
    </location>
</feature>
<accession>A0A3N2H7P5</accession>
<evidence type="ECO:0000256" key="2">
    <source>
        <dbReference type="ARBA" id="ARBA00022448"/>
    </source>
</evidence>
<feature type="transmembrane region" description="Helical" evidence="7">
    <location>
        <begin position="102"/>
        <end position="130"/>
    </location>
</feature>
<dbReference type="EMBL" id="RKHY01000001">
    <property type="protein sequence ID" value="ROS44956.1"/>
    <property type="molecule type" value="Genomic_DNA"/>
</dbReference>
<keyword evidence="6 7" id="KW-0472">Membrane</keyword>
<evidence type="ECO:0000313" key="9">
    <source>
        <dbReference type="EMBL" id="ROS44956.1"/>
    </source>
</evidence>
<dbReference type="InterPro" id="IPR005829">
    <property type="entry name" value="Sugar_transporter_CS"/>
</dbReference>
<feature type="transmembrane region" description="Helical" evidence="7">
    <location>
        <begin position="319"/>
        <end position="338"/>
    </location>
</feature>
<reference evidence="9 10" key="1">
    <citation type="submission" date="2018-11" db="EMBL/GenBank/DDBJ databases">
        <title>Sequencing the genomes of 1000 actinobacteria strains.</title>
        <authorList>
            <person name="Klenk H.-P."/>
        </authorList>
    </citation>
    <scope>NUCLEOTIDE SEQUENCE [LARGE SCALE GENOMIC DNA]</scope>
    <source>
        <strain evidence="9 10">DSM 44348</strain>
    </source>
</reference>
<dbReference type="InterPro" id="IPR011701">
    <property type="entry name" value="MFS"/>
</dbReference>
<evidence type="ECO:0000256" key="6">
    <source>
        <dbReference type="ARBA" id="ARBA00023136"/>
    </source>
</evidence>
<dbReference type="InterPro" id="IPR020846">
    <property type="entry name" value="MFS_dom"/>
</dbReference>
<dbReference type="Proteomes" id="UP000274843">
    <property type="component" value="Unassembled WGS sequence"/>
</dbReference>
<evidence type="ECO:0000313" key="10">
    <source>
        <dbReference type="Proteomes" id="UP000274843"/>
    </source>
</evidence>
<keyword evidence="5 7" id="KW-1133">Transmembrane helix</keyword>
<dbReference type="PROSITE" id="PS50850">
    <property type="entry name" value="MFS"/>
    <property type="match status" value="1"/>
</dbReference>
<evidence type="ECO:0000256" key="7">
    <source>
        <dbReference type="SAM" id="Phobius"/>
    </source>
</evidence>
<feature type="transmembrane region" description="Helical" evidence="7">
    <location>
        <begin position="344"/>
        <end position="362"/>
    </location>
</feature>
<dbReference type="GO" id="GO:0022857">
    <property type="term" value="F:transmembrane transporter activity"/>
    <property type="evidence" value="ECO:0007669"/>
    <property type="project" value="InterPro"/>
</dbReference>
<evidence type="ECO:0000256" key="1">
    <source>
        <dbReference type="ARBA" id="ARBA00004651"/>
    </source>
</evidence>